<organism evidence="1 2">
    <name type="scientific">Arachidicoccus rhizosphaerae</name>
    <dbReference type="NCBI Taxonomy" id="551991"/>
    <lineage>
        <taxon>Bacteria</taxon>
        <taxon>Pseudomonadati</taxon>
        <taxon>Bacteroidota</taxon>
        <taxon>Chitinophagia</taxon>
        <taxon>Chitinophagales</taxon>
        <taxon>Chitinophagaceae</taxon>
        <taxon>Arachidicoccus</taxon>
    </lineage>
</organism>
<accession>A0A1H4B2K7</accession>
<evidence type="ECO:0000313" key="1">
    <source>
        <dbReference type="EMBL" id="SEA42268.1"/>
    </source>
</evidence>
<dbReference type="Proteomes" id="UP000199041">
    <property type="component" value="Unassembled WGS sequence"/>
</dbReference>
<dbReference type="AlphaFoldDB" id="A0A1H4B2K7"/>
<protein>
    <submittedName>
        <fullName evidence="1">Uncharacterized protein</fullName>
    </submittedName>
</protein>
<proteinExistence type="predicted"/>
<sequence length="71" mass="8158">MALLVCKNQKTVTGRETVRHNQINSRNASISEMEFKTTVYTRLSCTTRFNLKHLAKNKFVDNQLITLLSSN</sequence>
<evidence type="ECO:0000313" key="2">
    <source>
        <dbReference type="Proteomes" id="UP000199041"/>
    </source>
</evidence>
<feature type="non-terminal residue" evidence="1">
    <location>
        <position position="71"/>
    </location>
</feature>
<dbReference type="EMBL" id="FNQY01000018">
    <property type="protein sequence ID" value="SEA42268.1"/>
    <property type="molecule type" value="Genomic_DNA"/>
</dbReference>
<reference evidence="1 2" key="1">
    <citation type="submission" date="2016-10" db="EMBL/GenBank/DDBJ databases">
        <authorList>
            <person name="de Groot N.N."/>
        </authorList>
    </citation>
    <scope>NUCLEOTIDE SEQUENCE [LARGE SCALE GENOMIC DNA]</scope>
    <source>
        <strain evidence="1 2">Vu-144</strain>
    </source>
</reference>
<gene>
    <name evidence="1" type="ORF">SAMN05192529_1181</name>
</gene>
<name>A0A1H4B2K7_9BACT</name>
<keyword evidence="2" id="KW-1185">Reference proteome</keyword>